<dbReference type="AlphaFoldDB" id="A0A284RIH8"/>
<feature type="transmembrane region" description="Helical" evidence="2">
    <location>
        <begin position="208"/>
        <end position="226"/>
    </location>
</feature>
<dbReference type="PANTHER" id="PTHR40465">
    <property type="entry name" value="CHROMOSOME 1, WHOLE GENOME SHOTGUN SEQUENCE"/>
    <property type="match status" value="1"/>
</dbReference>
<dbReference type="InterPro" id="IPR045339">
    <property type="entry name" value="DUF6534"/>
</dbReference>
<dbReference type="OrthoDB" id="2836412at2759"/>
<dbReference type="EMBL" id="FUEG01000009">
    <property type="protein sequence ID" value="SJL08553.1"/>
    <property type="molecule type" value="Genomic_DNA"/>
</dbReference>
<feature type="transmembrane region" description="Helical" evidence="2">
    <location>
        <begin position="165"/>
        <end position="187"/>
    </location>
</feature>
<dbReference type="PANTHER" id="PTHR40465:SF1">
    <property type="entry name" value="DUF6534 DOMAIN-CONTAINING PROTEIN"/>
    <property type="match status" value="1"/>
</dbReference>
<keyword evidence="5" id="KW-1185">Reference proteome</keyword>
<reference evidence="5" key="1">
    <citation type="journal article" date="2017" name="Nat. Ecol. Evol.">
        <title>Genome expansion and lineage-specific genetic innovations in the forest pathogenic fungi Armillaria.</title>
        <authorList>
            <person name="Sipos G."/>
            <person name="Prasanna A.N."/>
            <person name="Walter M.C."/>
            <person name="O'Connor E."/>
            <person name="Balint B."/>
            <person name="Krizsan K."/>
            <person name="Kiss B."/>
            <person name="Hess J."/>
            <person name="Varga T."/>
            <person name="Slot J."/>
            <person name="Riley R."/>
            <person name="Boka B."/>
            <person name="Rigling D."/>
            <person name="Barry K."/>
            <person name="Lee J."/>
            <person name="Mihaltcheva S."/>
            <person name="LaButti K."/>
            <person name="Lipzen A."/>
            <person name="Waldron R."/>
            <person name="Moloney N.M."/>
            <person name="Sperisen C."/>
            <person name="Kredics L."/>
            <person name="Vagvoelgyi C."/>
            <person name="Patrignani A."/>
            <person name="Fitzpatrick D."/>
            <person name="Nagy I."/>
            <person name="Doyle S."/>
            <person name="Anderson J.B."/>
            <person name="Grigoriev I.V."/>
            <person name="Gueldener U."/>
            <person name="Muensterkoetter M."/>
            <person name="Nagy L.G."/>
        </authorList>
    </citation>
    <scope>NUCLEOTIDE SEQUENCE [LARGE SCALE GENOMIC DNA]</scope>
    <source>
        <strain evidence="5">C18/9</strain>
    </source>
</reference>
<keyword evidence="2" id="KW-1133">Transmembrane helix</keyword>
<dbReference type="Pfam" id="PF20152">
    <property type="entry name" value="DUF6534"/>
    <property type="match status" value="1"/>
</dbReference>
<accession>A0A284RIH8</accession>
<keyword evidence="2" id="KW-0472">Membrane</keyword>
<feature type="domain" description="DUF6534" evidence="3">
    <location>
        <begin position="171"/>
        <end position="256"/>
    </location>
</feature>
<feature type="region of interest" description="Disordered" evidence="1">
    <location>
        <begin position="304"/>
        <end position="339"/>
    </location>
</feature>
<sequence length="764" mass="85575">MSQAPGASVVSSRTTGPLFIGYTMNWALYGALCVQIYIYHVSFPKDPILSKFLIYLLLALETLQTVLFTVDLFDIFATNFGQVDVLHNVHSLWFSVPIMTGLIGGIVQLFYCYRISVLSKSRVLAASIGAISFAQFVAAVIEGHLQYTYGLYSKQSRQNSLVPCLVWLAGSALCDIIIATIQTYYLIKIDASYKATRNMITRLVRITIETGVLTAAAATVVAVFLVTDTRMYNTAPAFCLGKLYTNALLMVFNSRARHQSRRDQVTDAGIFFARNSDIGGDTSFSSPEQLDTYNSSLTLDHPTIPVQISRNTQPSPSREKFDIPPLESRPLSSSTSLSPLKEHFDLKPTRHYTLRQSKETTCTFDSSLESFSVPPGVSREQRTGEMLSYLYETLHLIIKVSPPSRFSTVARIARVTPDVGSLRRIRSSQHLTAFIKTVSLHICPSKTPWPGLSGSSRVHFHLSELFLTLSNVRHLIYINAIPQTPFLKIVSAPTIILTSPKLISISVPHAPFDDLSILLLHATNSPKLCIGSITADRPRDELRTLHRLTFKSLAVYGNHIPLANAGSPLHSVLEFEKLTQLHIAFRKTTPFFEDSGAITTAETLIRRFQNTLQTLTLNMYLYTPLLTLIVAKKIRHLKFELYSMKWELWLRNWLDWLIESFSLPNLPEGIELEECTFTLTGFSRNSDLYRYASHWCQLDSVLASRCHIRRLVVQLQPVYPGLPSPSVKLVEALFPFVRSSATLVVEKLGLPTVLDLTELSLSDV</sequence>
<feature type="transmembrane region" description="Helical" evidence="2">
    <location>
        <begin position="52"/>
        <end position="70"/>
    </location>
</feature>
<feature type="compositionally biased region" description="Polar residues" evidence="1">
    <location>
        <begin position="306"/>
        <end position="316"/>
    </location>
</feature>
<keyword evidence="2" id="KW-0812">Transmembrane</keyword>
<proteinExistence type="predicted"/>
<protein>
    <recommendedName>
        <fullName evidence="3">DUF6534 domain-containing protein</fullName>
    </recommendedName>
</protein>
<feature type="transmembrane region" description="Helical" evidence="2">
    <location>
        <begin position="123"/>
        <end position="145"/>
    </location>
</feature>
<evidence type="ECO:0000259" key="3">
    <source>
        <dbReference type="Pfam" id="PF20152"/>
    </source>
</evidence>
<feature type="transmembrane region" description="Helical" evidence="2">
    <location>
        <begin position="90"/>
        <end position="111"/>
    </location>
</feature>
<evidence type="ECO:0000256" key="1">
    <source>
        <dbReference type="SAM" id="MobiDB-lite"/>
    </source>
</evidence>
<dbReference type="Proteomes" id="UP000219338">
    <property type="component" value="Unassembled WGS sequence"/>
</dbReference>
<organism evidence="4 5">
    <name type="scientific">Armillaria ostoyae</name>
    <name type="common">Armillaria root rot fungus</name>
    <dbReference type="NCBI Taxonomy" id="47428"/>
    <lineage>
        <taxon>Eukaryota</taxon>
        <taxon>Fungi</taxon>
        <taxon>Dikarya</taxon>
        <taxon>Basidiomycota</taxon>
        <taxon>Agaricomycotina</taxon>
        <taxon>Agaricomycetes</taxon>
        <taxon>Agaricomycetidae</taxon>
        <taxon>Agaricales</taxon>
        <taxon>Marasmiineae</taxon>
        <taxon>Physalacriaceae</taxon>
        <taxon>Armillaria</taxon>
    </lineage>
</organism>
<evidence type="ECO:0000313" key="5">
    <source>
        <dbReference type="Proteomes" id="UP000219338"/>
    </source>
</evidence>
<feature type="compositionally biased region" description="Low complexity" evidence="1">
    <location>
        <begin position="324"/>
        <end position="339"/>
    </location>
</feature>
<evidence type="ECO:0000256" key="2">
    <source>
        <dbReference type="SAM" id="Phobius"/>
    </source>
</evidence>
<evidence type="ECO:0000313" key="4">
    <source>
        <dbReference type="EMBL" id="SJL08553.1"/>
    </source>
</evidence>
<name>A0A284RIH8_ARMOS</name>
<feature type="transmembrane region" description="Helical" evidence="2">
    <location>
        <begin position="20"/>
        <end position="40"/>
    </location>
</feature>
<gene>
    <name evidence="4" type="ORF">ARMOST_11919</name>
</gene>